<dbReference type="EMBL" id="JASPKZ010003081">
    <property type="protein sequence ID" value="KAJ9594002.1"/>
    <property type="molecule type" value="Genomic_DNA"/>
</dbReference>
<accession>A0AAD8A947</accession>
<gene>
    <name evidence="1" type="ORF">L9F63_014562</name>
</gene>
<protein>
    <submittedName>
        <fullName evidence="1">Uncharacterized protein</fullName>
    </submittedName>
</protein>
<dbReference type="Proteomes" id="UP001233999">
    <property type="component" value="Unassembled WGS sequence"/>
</dbReference>
<comment type="caution">
    <text evidence="1">The sequence shown here is derived from an EMBL/GenBank/DDBJ whole genome shotgun (WGS) entry which is preliminary data.</text>
</comment>
<dbReference type="AlphaFoldDB" id="A0AAD8A947"/>
<evidence type="ECO:0000313" key="1">
    <source>
        <dbReference type="EMBL" id="KAJ9594002.1"/>
    </source>
</evidence>
<feature type="non-terminal residue" evidence="1">
    <location>
        <position position="125"/>
    </location>
</feature>
<keyword evidence="2" id="KW-1185">Reference proteome</keyword>
<organism evidence="1 2">
    <name type="scientific">Diploptera punctata</name>
    <name type="common">Pacific beetle cockroach</name>
    <dbReference type="NCBI Taxonomy" id="6984"/>
    <lineage>
        <taxon>Eukaryota</taxon>
        <taxon>Metazoa</taxon>
        <taxon>Ecdysozoa</taxon>
        <taxon>Arthropoda</taxon>
        <taxon>Hexapoda</taxon>
        <taxon>Insecta</taxon>
        <taxon>Pterygota</taxon>
        <taxon>Neoptera</taxon>
        <taxon>Polyneoptera</taxon>
        <taxon>Dictyoptera</taxon>
        <taxon>Blattodea</taxon>
        <taxon>Blaberoidea</taxon>
        <taxon>Blaberidae</taxon>
        <taxon>Diplopterinae</taxon>
        <taxon>Diploptera</taxon>
    </lineage>
</organism>
<feature type="non-terminal residue" evidence="1">
    <location>
        <position position="1"/>
    </location>
</feature>
<reference evidence="1" key="1">
    <citation type="journal article" date="2023" name="IScience">
        <title>Live-bearing cockroach genome reveals convergent evolutionary mechanisms linked to viviparity in insects and beyond.</title>
        <authorList>
            <person name="Fouks B."/>
            <person name="Harrison M.C."/>
            <person name="Mikhailova A.A."/>
            <person name="Marchal E."/>
            <person name="English S."/>
            <person name="Carruthers M."/>
            <person name="Jennings E.C."/>
            <person name="Chiamaka E.L."/>
            <person name="Frigard R.A."/>
            <person name="Pippel M."/>
            <person name="Attardo G.M."/>
            <person name="Benoit J.B."/>
            <person name="Bornberg-Bauer E."/>
            <person name="Tobe S.S."/>
        </authorList>
    </citation>
    <scope>NUCLEOTIDE SEQUENCE</scope>
    <source>
        <strain evidence="1">Stay&amp;Tobe</strain>
    </source>
</reference>
<name>A0AAD8A947_DIPPU</name>
<proteinExistence type="predicted"/>
<sequence>RADLRIGSGSSTLGTSTLAAPARYSSFAARDTLPANVSRSSWHSKTTCSGVDIAPHRGHRSSGLRPMQFKYTPRDLMSGKISWPVSPTEDSKLDGAAVIRYTSGDYSAWLFRINHGSNSILVSPT</sequence>
<evidence type="ECO:0000313" key="2">
    <source>
        <dbReference type="Proteomes" id="UP001233999"/>
    </source>
</evidence>
<reference evidence="1" key="2">
    <citation type="submission" date="2023-05" db="EMBL/GenBank/DDBJ databases">
        <authorList>
            <person name="Fouks B."/>
        </authorList>
    </citation>
    <scope>NUCLEOTIDE SEQUENCE</scope>
    <source>
        <strain evidence="1">Stay&amp;Tobe</strain>
        <tissue evidence="1">Testes</tissue>
    </source>
</reference>